<sequence>MLVEVSFPLTTRKHFERLEQCCINAMFHSFIH</sequence>
<proteinExistence type="predicted"/>
<name>A0A0E9SVP8_ANGAN</name>
<organism evidence="1">
    <name type="scientific">Anguilla anguilla</name>
    <name type="common">European freshwater eel</name>
    <name type="synonym">Muraena anguilla</name>
    <dbReference type="NCBI Taxonomy" id="7936"/>
    <lineage>
        <taxon>Eukaryota</taxon>
        <taxon>Metazoa</taxon>
        <taxon>Chordata</taxon>
        <taxon>Craniata</taxon>
        <taxon>Vertebrata</taxon>
        <taxon>Euteleostomi</taxon>
        <taxon>Actinopterygii</taxon>
        <taxon>Neopterygii</taxon>
        <taxon>Teleostei</taxon>
        <taxon>Anguilliformes</taxon>
        <taxon>Anguillidae</taxon>
        <taxon>Anguilla</taxon>
    </lineage>
</organism>
<dbReference type="EMBL" id="GBXM01063270">
    <property type="protein sequence ID" value="JAH45307.1"/>
    <property type="molecule type" value="Transcribed_RNA"/>
</dbReference>
<reference evidence="1" key="1">
    <citation type="submission" date="2014-11" db="EMBL/GenBank/DDBJ databases">
        <authorList>
            <person name="Amaro Gonzalez C."/>
        </authorList>
    </citation>
    <scope>NUCLEOTIDE SEQUENCE</scope>
</reference>
<accession>A0A0E9SVP8</accession>
<protein>
    <submittedName>
        <fullName evidence="1">Uncharacterized protein</fullName>
    </submittedName>
</protein>
<evidence type="ECO:0000313" key="1">
    <source>
        <dbReference type="EMBL" id="JAH45307.1"/>
    </source>
</evidence>
<dbReference type="AlphaFoldDB" id="A0A0E9SVP8"/>
<reference evidence="1" key="2">
    <citation type="journal article" date="2015" name="Fish Shellfish Immunol.">
        <title>Early steps in the European eel (Anguilla anguilla)-Vibrio vulnificus interaction in the gills: Role of the RtxA13 toxin.</title>
        <authorList>
            <person name="Callol A."/>
            <person name="Pajuelo D."/>
            <person name="Ebbesson L."/>
            <person name="Teles M."/>
            <person name="MacKenzie S."/>
            <person name="Amaro C."/>
        </authorList>
    </citation>
    <scope>NUCLEOTIDE SEQUENCE</scope>
</reference>